<evidence type="ECO:0000256" key="1">
    <source>
        <dbReference type="SAM" id="SignalP"/>
    </source>
</evidence>
<feature type="domain" description="SCP" evidence="2">
    <location>
        <begin position="59"/>
        <end position="224"/>
    </location>
</feature>
<dbReference type="Pfam" id="PF00188">
    <property type="entry name" value="CAP"/>
    <property type="match status" value="1"/>
</dbReference>
<dbReference type="InterPro" id="IPR035940">
    <property type="entry name" value="CAP_sf"/>
</dbReference>
<dbReference type="AlphaFoldDB" id="A0A8I6S6X9"/>
<feature type="signal peptide" evidence="1">
    <location>
        <begin position="1"/>
        <end position="19"/>
    </location>
</feature>
<organism evidence="3 4">
    <name type="scientific">Cimex lectularius</name>
    <name type="common">Bed bug</name>
    <name type="synonym">Acanthia lectularia</name>
    <dbReference type="NCBI Taxonomy" id="79782"/>
    <lineage>
        <taxon>Eukaryota</taxon>
        <taxon>Metazoa</taxon>
        <taxon>Ecdysozoa</taxon>
        <taxon>Arthropoda</taxon>
        <taxon>Hexapoda</taxon>
        <taxon>Insecta</taxon>
        <taxon>Pterygota</taxon>
        <taxon>Neoptera</taxon>
        <taxon>Paraneoptera</taxon>
        <taxon>Hemiptera</taxon>
        <taxon>Heteroptera</taxon>
        <taxon>Panheteroptera</taxon>
        <taxon>Cimicomorpha</taxon>
        <taxon>Cimicidae</taxon>
        <taxon>Cimex</taxon>
    </lineage>
</organism>
<dbReference type="InterPro" id="IPR001283">
    <property type="entry name" value="CRISP-related"/>
</dbReference>
<name>A0A8I6S6X9_CIMLE</name>
<dbReference type="RefSeq" id="XP_014256999.1">
    <property type="nucleotide sequence ID" value="XM_014401513.2"/>
</dbReference>
<dbReference type="SUPFAM" id="SSF55797">
    <property type="entry name" value="PR-1-like"/>
    <property type="match status" value="1"/>
</dbReference>
<dbReference type="SMART" id="SM00198">
    <property type="entry name" value="SCP"/>
    <property type="match status" value="1"/>
</dbReference>
<dbReference type="GeneID" id="106670856"/>
<keyword evidence="1" id="KW-0732">Signal</keyword>
<dbReference type="OrthoDB" id="289431at2759"/>
<protein>
    <recommendedName>
        <fullName evidence="2">SCP domain-containing protein</fullName>
    </recommendedName>
</protein>
<evidence type="ECO:0000313" key="3">
    <source>
        <dbReference type="EnsemblMetazoa" id="XP_014256999.1"/>
    </source>
</evidence>
<sequence length="296" mass="34080">MNIKILCFYLTFQIYFVYGRSGKDWCHQKCDHPDQHIFCLVPDKIPHCSGFNDSLFNTYFRIQMLHIHNDFRNKWAGGEWPRQTEKGFSTVADMRLLTYDTQLEETANAHVLGCFDYHESCRVLDRFFYGQNFMLNRNTNKDAISDDLASLQKELFDEFLDFPPSYVNPFRMISETAHFTQAAWSTTRLLGCAIGRYWSPAPYREDFYEQMLICNYGPSGNAQGKAMNKLGPPCSQCPEGTVCGYHQDYPNLCGGELSEEDLPYAWAKSSPKVLTGTYSSLFTITLILSNFVVHLP</sequence>
<proteinExistence type="predicted"/>
<accession>A0A8I6S6X9</accession>
<dbReference type="OMA" id="DYHESCR"/>
<keyword evidence="4" id="KW-1185">Reference proteome</keyword>
<dbReference type="Proteomes" id="UP000494040">
    <property type="component" value="Unassembled WGS sequence"/>
</dbReference>
<dbReference type="PRINTS" id="PR00837">
    <property type="entry name" value="V5TPXLIKE"/>
</dbReference>
<dbReference type="Gene3D" id="3.40.33.10">
    <property type="entry name" value="CAP"/>
    <property type="match status" value="1"/>
</dbReference>
<evidence type="ECO:0000313" key="4">
    <source>
        <dbReference type="Proteomes" id="UP000494040"/>
    </source>
</evidence>
<dbReference type="GO" id="GO:0005576">
    <property type="term" value="C:extracellular region"/>
    <property type="evidence" value="ECO:0007669"/>
    <property type="project" value="UniProtKB-SubCell"/>
</dbReference>
<dbReference type="CDD" id="cd05380">
    <property type="entry name" value="CAP_euk"/>
    <property type="match status" value="1"/>
</dbReference>
<evidence type="ECO:0000259" key="2">
    <source>
        <dbReference type="SMART" id="SM00198"/>
    </source>
</evidence>
<dbReference type="EnsemblMetazoa" id="XM_014401513.2">
    <property type="protein sequence ID" value="XP_014256999.1"/>
    <property type="gene ID" value="LOC106670856"/>
</dbReference>
<dbReference type="PANTHER" id="PTHR10334">
    <property type="entry name" value="CYSTEINE-RICH SECRETORY PROTEIN-RELATED"/>
    <property type="match status" value="1"/>
</dbReference>
<reference evidence="3" key="1">
    <citation type="submission" date="2022-01" db="UniProtKB">
        <authorList>
            <consortium name="EnsemblMetazoa"/>
        </authorList>
    </citation>
    <scope>IDENTIFICATION</scope>
</reference>
<dbReference type="KEGG" id="clec:106670856"/>
<dbReference type="InterPro" id="IPR014044">
    <property type="entry name" value="CAP_dom"/>
</dbReference>
<feature type="chain" id="PRO_5035272028" description="SCP domain-containing protein" evidence="1">
    <location>
        <begin position="20"/>
        <end position="296"/>
    </location>
</feature>